<keyword evidence="1" id="KW-1133">Transmembrane helix</keyword>
<evidence type="ECO:0000256" key="1">
    <source>
        <dbReference type="SAM" id="Phobius"/>
    </source>
</evidence>
<accession>A0A644YTS7</accession>
<evidence type="ECO:0000313" key="3">
    <source>
        <dbReference type="EMBL" id="MPM31916.1"/>
    </source>
</evidence>
<dbReference type="AlphaFoldDB" id="A0A644YTS7"/>
<keyword evidence="1" id="KW-0472">Membrane</keyword>
<feature type="transmembrane region" description="Helical" evidence="1">
    <location>
        <begin position="153"/>
        <end position="174"/>
    </location>
</feature>
<dbReference type="InterPro" id="IPR025377">
    <property type="entry name" value="DUF4367"/>
</dbReference>
<sequence length="317" mass="36373">MKDFNELFETASNSSFVDQINSLNPNEDATYVKLSNNQIESLINKLSSLPEKYIHILFLYYNKANISNLELLNIKNAANYAFYLNQILSASIGLENSLIAHASMIIACDRVLANNTSNLLSSIDFESIEYSSEFKRKLNKLIPNCFATKSHVWLKKIAAILIIMLIGTTSIFTFNATARQKLFNWLINTFPKYSEFFVTSQDTATSDDLNKYHAFYLPGGFNLSEKSELDTIVTEEYQNNSDKFIWILKKITNDTPINLNTEDTEIQWFINDGIEYMYWEKDGVSYITWEKDGITFNINTNVDKSTCIKIAESVKKQ</sequence>
<gene>
    <name evidence="3" type="ORF">SDC9_78473</name>
</gene>
<proteinExistence type="predicted"/>
<organism evidence="3">
    <name type="scientific">bioreactor metagenome</name>
    <dbReference type="NCBI Taxonomy" id="1076179"/>
    <lineage>
        <taxon>unclassified sequences</taxon>
        <taxon>metagenomes</taxon>
        <taxon>ecological metagenomes</taxon>
    </lineage>
</organism>
<dbReference type="EMBL" id="VSSQ01006213">
    <property type="protein sequence ID" value="MPM31916.1"/>
    <property type="molecule type" value="Genomic_DNA"/>
</dbReference>
<keyword evidence="1" id="KW-0812">Transmembrane</keyword>
<comment type="caution">
    <text evidence="3">The sequence shown here is derived from an EMBL/GenBank/DDBJ whole genome shotgun (WGS) entry which is preliminary data.</text>
</comment>
<feature type="domain" description="DUF4367" evidence="2">
    <location>
        <begin position="212"/>
        <end position="314"/>
    </location>
</feature>
<name>A0A644YTS7_9ZZZZ</name>
<dbReference type="Pfam" id="PF14285">
    <property type="entry name" value="DUF4367"/>
    <property type="match status" value="1"/>
</dbReference>
<protein>
    <recommendedName>
        <fullName evidence="2">DUF4367 domain-containing protein</fullName>
    </recommendedName>
</protein>
<evidence type="ECO:0000259" key="2">
    <source>
        <dbReference type="Pfam" id="PF14285"/>
    </source>
</evidence>
<reference evidence="3" key="1">
    <citation type="submission" date="2019-08" db="EMBL/GenBank/DDBJ databases">
        <authorList>
            <person name="Kucharzyk K."/>
            <person name="Murdoch R.W."/>
            <person name="Higgins S."/>
            <person name="Loffler F."/>
        </authorList>
    </citation>
    <scope>NUCLEOTIDE SEQUENCE</scope>
</reference>